<dbReference type="GO" id="GO:0003677">
    <property type="term" value="F:DNA binding"/>
    <property type="evidence" value="ECO:0007669"/>
    <property type="project" value="InterPro"/>
</dbReference>
<evidence type="ECO:0000313" key="2">
    <source>
        <dbReference type="Proteomes" id="UP000204092"/>
    </source>
</evidence>
<dbReference type="OrthoDB" id="21955at10239"/>
<name>B5LWK2_9PHYC</name>
<dbReference type="Proteomes" id="UP000204092">
    <property type="component" value="Segment"/>
</dbReference>
<evidence type="ECO:0000313" key="1">
    <source>
        <dbReference type="EMBL" id="ACH46865.1"/>
    </source>
</evidence>
<sequence>MKTIGSRANVFHGTARKTSGGLVKGDLKLNKNGSIVSKKNSLRAKRTESPLLKAWRKAVKNTYEKPKYAGKFCIIKKGTPFYREVNAEYQKILKKSSLSR</sequence>
<protein>
    <submittedName>
        <fullName evidence="1">Uncharacterized protein</fullName>
    </submittedName>
</protein>
<dbReference type="Pfam" id="PF19060">
    <property type="entry name" value="DVNP"/>
    <property type="match status" value="1"/>
</dbReference>
<dbReference type="RefSeq" id="YP_002154735.1">
    <property type="nucleotide sequence ID" value="NC_011183.1"/>
</dbReference>
<dbReference type="GO" id="GO:0051276">
    <property type="term" value="P:chromosome organization"/>
    <property type="evidence" value="ECO:0007669"/>
    <property type="project" value="InterPro"/>
</dbReference>
<dbReference type="KEGG" id="vg:6804907"/>
<keyword evidence="2" id="KW-1185">Reference proteome</keyword>
<dbReference type="GeneID" id="6804907"/>
<dbReference type="InterPro" id="IPR043928">
    <property type="entry name" value="DNVP"/>
</dbReference>
<dbReference type="EMBL" id="EU916176">
    <property type="protein sequence ID" value="ACH46865.1"/>
    <property type="molecule type" value="Genomic_DNA"/>
</dbReference>
<accession>B5LWK2</accession>
<proteinExistence type="predicted"/>
<reference evidence="1 2" key="1">
    <citation type="journal article" date="2009" name="Virology">
        <title>Genomic analysis of the smallest giant virus--Feldmannia sp. virus 158.</title>
        <authorList>
            <person name="Schroeder D.C."/>
            <person name="Park Y."/>
            <person name="Yoon H.M."/>
            <person name="Lee Y.S."/>
            <person name="Kang S.W."/>
            <person name="Meints R.H."/>
            <person name="Ivey R.G."/>
            <person name="Choi T.J."/>
        </authorList>
    </citation>
    <scope>NUCLEOTIDE SEQUENCE [LARGE SCALE GENOMIC DNA]</scope>
    <source>
        <strain evidence="1">FsV-158</strain>
    </source>
</reference>
<organism evidence="1 2">
    <name type="scientific">Feldmannia species virus</name>
    <dbReference type="NCBI Taxonomy" id="39420"/>
    <lineage>
        <taxon>Viruses</taxon>
        <taxon>Varidnaviria</taxon>
        <taxon>Bamfordvirae</taxon>
        <taxon>Nucleocytoviricota</taxon>
        <taxon>Megaviricetes</taxon>
        <taxon>Algavirales</taxon>
        <taxon>Phycodnaviridae</taxon>
        <taxon>Phaeovirus</taxon>
        <taxon>Phaeovirus feldmanniae</taxon>
    </lineage>
</organism>